<gene>
    <name evidence="4" type="ORF">ANANG_G00120150</name>
</gene>
<feature type="compositionally biased region" description="Pro residues" evidence="2">
    <location>
        <begin position="921"/>
        <end position="943"/>
    </location>
</feature>
<evidence type="ECO:0000313" key="5">
    <source>
        <dbReference type="Proteomes" id="UP001044222"/>
    </source>
</evidence>
<feature type="compositionally biased region" description="Polar residues" evidence="2">
    <location>
        <begin position="220"/>
        <end position="233"/>
    </location>
</feature>
<dbReference type="InterPro" id="IPR051176">
    <property type="entry name" value="Cent_Immune-Sig_Mod"/>
</dbReference>
<dbReference type="Proteomes" id="UP001044222">
    <property type="component" value="Chromosome 6"/>
</dbReference>
<feature type="compositionally biased region" description="Polar residues" evidence="2">
    <location>
        <begin position="818"/>
        <end position="830"/>
    </location>
</feature>
<feature type="compositionally biased region" description="Basic and acidic residues" evidence="2">
    <location>
        <begin position="102"/>
        <end position="123"/>
    </location>
</feature>
<feature type="compositionally biased region" description="Basic and acidic residues" evidence="2">
    <location>
        <begin position="410"/>
        <end position="420"/>
    </location>
</feature>
<feature type="compositionally biased region" description="Low complexity" evidence="2">
    <location>
        <begin position="331"/>
        <end position="340"/>
    </location>
</feature>
<feature type="region of interest" description="Disordered" evidence="2">
    <location>
        <begin position="525"/>
        <end position="1089"/>
    </location>
</feature>
<evidence type="ECO:0000313" key="4">
    <source>
        <dbReference type="EMBL" id="KAG5846927.1"/>
    </source>
</evidence>
<reference evidence="4" key="1">
    <citation type="submission" date="2021-01" db="EMBL/GenBank/DDBJ databases">
        <title>A chromosome-scale assembly of European eel, Anguilla anguilla.</title>
        <authorList>
            <person name="Henkel C."/>
            <person name="Jong-Raadsen S.A."/>
            <person name="Dufour S."/>
            <person name="Weltzien F.-A."/>
            <person name="Palstra A.P."/>
            <person name="Pelster B."/>
            <person name="Spaink H.P."/>
            <person name="Van Den Thillart G.E."/>
            <person name="Jansen H."/>
            <person name="Zahm M."/>
            <person name="Klopp C."/>
            <person name="Cedric C."/>
            <person name="Louis A."/>
            <person name="Berthelot C."/>
            <person name="Parey E."/>
            <person name="Roest Crollius H."/>
            <person name="Montfort J."/>
            <person name="Robinson-Rechavi M."/>
            <person name="Bucao C."/>
            <person name="Bouchez O."/>
            <person name="Gislard M."/>
            <person name="Lluch J."/>
            <person name="Milhes M."/>
            <person name="Lampietro C."/>
            <person name="Lopez Roques C."/>
            <person name="Donnadieu C."/>
            <person name="Braasch I."/>
            <person name="Desvignes T."/>
            <person name="Postlethwait J."/>
            <person name="Bobe J."/>
            <person name="Guiguen Y."/>
            <person name="Dirks R."/>
        </authorList>
    </citation>
    <scope>NUCLEOTIDE SEQUENCE</scope>
    <source>
        <strain evidence="4">Tag_6206</strain>
        <tissue evidence="4">Liver</tissue>
    </source>
</reference>
<feature type="region of interest" description="Disordered" evidence="2">
    <location>
        <begin position="458"/>
        <end position="496"/>
    </location>
</feature>
<evidence type="ECO:0000259" key="3">
    <source>
        <dbReference type="Pfam" id="PF15308"/>
    </source>
</evidence>
<feature type="compositionally biased region" description="Pro residues" evidence="2">
    <location>
        <begin position="702"/>
        <end position="714"/>
    </location>
</feature>
<feature type="compositionally biased region" description="Polar residues" evidence="2">
    <location>
        <begin position="1078"/>
        <end position="1089"/>
    </location>
</feature>
<dbReference type="InterPro" id="IPR029300">
    <property type="entry name" value="CEP170_C"/>
</dbReference>
<dbReference type="EMBL" id="JAFIRN010000006">
    <property type="protein sequence ID" value="KAG5846927.1"/>
    <property type="molecule type" value="Genomic_DNA"/>
</dbReference>
<dbReference type="Pfam" id="PF15308">
    <property type="entry name" value="CEP170_C"/>
    <property type="match status" value="2"/>
</dbReference>
<dbReference type="PANTHER" id="PTHR15715:SF18">
    <property type="entry name" value="CENTROSOMAL PROTEIN OF 170 KDA PROTEIN B"/>
    <property type="match status" value="1"/>
</dbReference>
<name>A0A9D3S1J0_ANGAN</name>
<feature type="compositionally biased region" description="Basic and acidic residues" evidence="2">
    <location>
        <begin position="463"/>
        <end position="473"/>
    </location>
</feature>
<feature type="region of interest" description="Disordered" evidence="2">
    <location>
        <begin position="159"/>
        <end position="252"/>
    </location>
</feature>
<comment type="caution">
    <text evidence="4">The sequence shown here is derived from an EMBL/GenBank/DDBJ whole genome shotgun (WGS) entry which is preliminary data.</text>
</comment>
<feature type="compositionally biased region" description="Basic and acidic residues" evidence="2">
    <location>
        <begin position="861"/>
        <end position="877"/>
    </location>
</feature>
<feature type="compositionally biased region" description="Low complexity" evidence="2">
    <location>
        <begin position="985"/>
        <end position="1005"/>
    </location>
</feature>
<protein>
    <recommendedName>
        <fullName evidence="3">CEP170 C-terminal domain-containing protein</fullName>
    </recommendedName>
</protein>
<sequence length="1089" mass="117272">MYSTVALAHNAALTEHAHSHVYTLERSQHHVPEEALKHEKYTSHLHMGLKPPEGKRPDPPDGASDSSRSRQEKSDRRAATETSVSRPTPLYGQPSWWGEDDAGNKSRHGEGRRPDEGRPESPKEGSALDSEMGGPLSDYRASQGKSIYSYGREPSYFEIPTKEVQARPASPDTEVQEIPTKDTDARPPSSLAHARPDHAHSPRHAEPRLLHHRVRRLQAGQDQDQGSRDQVLSRQHKPPGRLQATTPTEVMSAESKVADWLVHSDMSMMRKRMPCEDVCSTKSDLAMNIKTLKGHHHDDGTQSDSEDPVLKGKRSKSQQTESLGKPPRPSSTPSRPSSSSFDDNPRKKRSQSFTHTSAHAHAVTYSALKAKLERRKGAAPTAPGQIPPTQQVTVPLKGQGHGGPQRASSLHREKADERAESSGVTVKPFGSLGKNSKLSREFAAEFLKETSLAPAPLGVARSVDPKTSKAVRGEEEDSLSDAGTYTIETESQDKEVEEARNMIDQVFGVLDSPEYTGVSAATYRPVIKERDNRGSPRHGKLGPLDPKAAAAAAAQGFNASVLSGAPTGPLQVEPPAQLLLGAPARALQGPPGRGEGAGPLRQLEAGDSLPVQEDLEPDSLSDTSRSEDVPGARRRGRSRELLTEGGAEQEGRGLQDGAEEGAAPGVRSTSFYIGSEQGFPRRELARSPVLCPPEREQDVPHKIPPAPAPVPVPSSHPVAHDPRKLVKSNVSAPNLQSRDRDPAPAKEPFIIRQESFTKDRPSNDVQLNRLPHISSHPGLMDLDPWGPDGDTIPPLPRVPGRGSRQGHDDSLSGDSDVDTASTISLVSSKNAAPAAAPPRKRPPAAAGSQKDKSTSGPSAREQARQPTARERLSEKRRSQAARPRCRRAARPTRAALPAAPPQPGTAARWTFRTTSRAGRRPPLPPPPPPPPPTTSRAPGPAPALKPAAPLQKDDGGKAAKNAIQQALIRSNSLSPRGPPGPPCCAAPGWATPRTTRAATRTAPPRARTRARRGSRRPTGGSCRGWTCWPCRARGAAPSPPQRTRARRGEGRRLRPEARARRARAQAGPRGASAHHPSPLQQCQIPQRSQ</sequence>
<feature type="compositionally biased region" description="Basic and acidic residues" evidence="2">
    <location>
        <begin position="67"/>
        <end position="79"/>
    </location>
</feature>
<evidence type="ECO:0000256" key="2">
    <source>
        <dbReference type="SAM" id="MobiDB-lite"/>
    </source>
</evidence>
<feature type="compositionally biased region" description="Basic and acidic residues" evidence="2">
    <location>
        <begin position="1046"/>
        <end position="1059"/>
    </location>
</feature>
<feature type="compositionally biased region" description="Basic residues" evidence="2">
    <location>
        <begin position="1006"/>
        <end position="1015"/>
    </location>
</feature>
<evidence type="ECO:0000256" key="1">
    <source>
        <dbReference type="ARBA" id="ARBA00010436"/>
    </source>
</evidence>
<feature type="compositionally biased region" description="Basic and acidic residues" evidence="2">
    <location>
        <begin position="194"/>
        <end position="209"/>
    </location>
</feature>
<feature type="region of interest" description="Disordered" evidence="2">
    <location>
        <begin position="290"/>
        <end position="432"/>
    </location>
</feature>
<accession>A0A9D3S1J0</accession>
<feature type="region of interest" description="Disordered" evidence="2">
    <location>
        <begin position="46"/>
        <end position="146"/>
    </location>
</feature>
<comment type="similarity">
    <text evidence="1">Belongs to the CEP170 family.</text>
</comment>
<feature type="compositionally biased region" description="Polar residues" evidence="2">
    <location>
        <begin position="962"/>
        <end position="974"/>
    </location>
</feature>
<dbReference type="PANTHER" id="PTHR15715">
    <property type="entry name" value="CENTROSOMAL PROTEIN OF 170 KDA"/>
    <property type="match status" value="1"/>
</dbReference>
<keyword evidence="5" id="KW-1185">Reference proteome</keyword>
<organism evidence="4 5">
    <name type="scientific">Anguilla anguilla</name>
    <name type="common">European freshwater eel</name>
    <name type="synonym">Muraena anguilla</name>
    <dbReference type="NCBI Taxonomy" id="7936"/>
    <lineage>
        <taxon>Eukaryota</taxon>
        <taxon>Metazoa</taxon>
        <taxon>Chordata</taxon>
        <taxon>Craniata</taxon>
        <taxon>Vertebrata</taxon>
        <taxon>Euteleostomi</taxon>
        <taxon>Actinopterygii</taxon>
        <taxon>Neopterygii</taxon>
        <taxon>Teleostei</taxon>
        <taxon>Anguilliformes</taxon>
        <taxon>Anguillidae</taxon>
        <taxon>Anguilla</taxon>
    </lineage>
</organism>
<dbReference type="AlphaFoldDB" id="A0A9D3S1J0"/>
<feature type="domain" description="CEP170 C-terminal" evidence="3">
    <location>
        <begin position="731"/>
        <end position="783"/>
    </location>
</feature>
<proteinExistence type="inferred from homology"/>
<feature type="domain" description="CEP170 C-terminal" evidence="3">
    <location>
        <begin position="803"/>
        <end position="975"/>
    </location>
</feature>